<gene>
    <name evidence="4" type="primary">ybiA</name>
    <name evidence="4" type="ORF">Pan189_08600</name>
</gene>
<dbReference type="KEGG" id="svp:Pan189_08600"/>
<dbReference type="Proteomes" id="UP000317318">
    <property type="component" value="Chromosome"/>
</dbReference>
<dbReference type="Gene3D" id="1.10.357.40">
    <property type="entry name" value="YbiA-like"/>
    <property type="match status" value="1"/>
</dbReference>
<organism evidence="4 5">
    <name type="scientific">Stratiformator vulcanicus</name>
    <dbReference type="NCBI Taxonomy" id="2527980"/>
    <lineage>
        <taxon>Bacteria</taxon>
        <taxon>Pseudomonadati</taxon>
        <taxon>Planctomycetota</taxon>
        <taxon>Planctomycetia</taxon>
        <taxon>Planctomycetales</taxon>
        <taxon>Planctomycetaceae</taxon>
        <taxon>Stratiformator</taxon>
    </lineage>
</organism>
<sequence>MSGNSVATAAIQIKSAWRSADDSDMSEVINFYSTTDEYGEFSNFAAFPIRLDGKRWPTSEHYFQAAKFADSAYQEEIRLAHSPMKAARLGRSRKKPLRKDWESIKIEVMRAAVIAKFAQYDELRIKLLGTGDAKLVEHTSNDAFWGDGGDGSGRNWLGLILMEVREELRAARC</sequence>
<dbReference type="CDD" id="cd15457">
    <property type="entry name" value="NADAR"/>
    <property type="match status" value="1"/>
</dbReference>
<reference evidence="4 5" key="1">
    <citation type="submission" date="2019-02" db="EMBL/GenBank/DDBJ databases">
        <title>Deep-cultivation of Planctomycetes and their phenomic and genomic characterization uncovers novel biology.</title>
        <authorList>
            <person name="Wiegand S."/>
            <person name="Jogler M."/>
            <person name="Boedeker C."/>
            <person name="Pinto D."/>
            <person name="Vollmers J."/>
            <person name="Rivas-Marin E."/>
            <person name="Kohn T."/>
            <person name="Peeters S.H."/>
            <person name="Heuer A."/>
            <person name="Rast P."/>
            <person name="Oberbeckmann S."/>
            <person name="Bunk B."/>
            <person name="Jeske O."/>
            <person name="Meyerdierks A."/>
            <person name="Storesund J.E."/>
            <person name="Kallscheuer N."/>
            <person name="Luecker S."/>
            <person name="Lage O.M."/>
            <person name="Pohl T."/>
            <person name="Merkel B.J."/>
            <person name="Hornburger P."/>
            <person name="Mueller R.-W."/>
            <person name="Bruemmer F."/>
            <person name="Labrenz M."/>
            <person name="Spormann A.M."/>
            <person name="Op den Camp H."/>
            <person name="Overmann J."/>
            <person name="Amann R."/>
            <person name="Jetten M.S.M."/>
            <person name="Mascher T."/>
            <person name="Medema M.H."/>
            <person name="Devos D.P."/>
            <person name="Kaster A.-K."/>
            <person name="Ovreas L."/>
            <person name="Rohde M."/>
            <person name="Galperin M.Y."/>
            <person name="Jogler C."/>
        </authorList>
    </citation>
    <scope>NUCLEOTIDE SEQUENCE [LARGE SCALE GENOMIC DNA]</scope>
    <source>
        <strain evidence="4 5">Pan189</strain>
    </source>
</reference>
<feature type="domain" description="NADAR" evidence="3">
    <location>
        <begin position="31"/>
        <end position="169"/>
    </location>
</feature>
<proteinExistence type="predicted"/>
<name>A0A517QY32_9PLAN</name>
<comment type="catalytic activity">
    <reaction evidence="2">
        <text>2,5-diamino-6-hydroxy-4-(5-phosphoribosylamino)-pyrimidine + H2O = 2,5,6-triamino-4-hydroxypyrimidine + D-ribose 5-phosphate</text>
        <dbReference type="Rhea" id="RHEA:23436"/>
        <dbReference type="ChEBI" id="CHEBI:15377"/>
        <dbReference type="ChEBI" id="CHEBI:58614"/>
        <dbReference type="ChEBI" id="CHEBI:78346"/>
        <dbReference type="ChEBI" id="CHEBI:137796"/>
    </reaction>
</comment>
<dbReference type="AlphaFoldDB" id="A0A517QY32"/>
<accession>A0A517QY32</accession>
<dbReference type="NCBIfam" id="TIGR02464">
    <property type="entry name" value="ribofla_fusion"/>
    <property type="match status" value="1"/>
</dbReference>
<dbReference type="InterPro" id="IPR037238">
    <property type="entry name" value="YbiA-like_sf"/>
</dbReference>
<dbReference type="SUPFAM" id="SSF143990">
    <property type="entry name" value="YbiA-like"/>
    <property type="match status" value="1"/>
</dbReference>
<dbReference type="EMBL" id="CP036268">
    <property type="protein sequence ID" value="QDT36503.1"/>
    <property type="molecule type" value="Genomic_DNA"/>
</dbReference>
<keyword evidence="5" id="KW-1185">Reference proteome</keyword>
<evidence type="ECO:0000313" key="4">
    <source>
        <dbReference type="EMBL" id="QDT36503.1"/>
    </source>
</evidence>
<evidence type="ECO:0000313" key="5">
    <source>
        <dbReference type="Proteomes" id="UP000317318"/>
    </source>
</evidence>
<evidence type="ECO:0000259" key="3">
    <source>
        <dbReference type="Pfam" id="PF08719"/>
    </source>
</evidence>
<comment type="catalytic activity">
    <reaction evidence="1">
        <text>5-amino-6-(5-phospho-D-ribosylamino)uracil + H2O = 5,6-diaminouracil + D-ribose 5-phosphate</text>
        <dbReference type="Rhea" id="RHEA:55020"/>
        <dbReference type="ChEBI" id="CHEBI:15377"/>
        <dbReference type="ChEBI" id="CHEBI:46252"/>
        <dbReference type="ChEBI" id="CHEBI:58453"/>
        <dbReference type="ChEBI" id="CHEBI:78346"/>
    </reaction>
</comment>
<dbReference type="Pfam" id="PF08719">
    <property type="entry name" value="NADAR"/>
    <property type="match status" value="1"/>
</dbReference>
<dbReference type="InterPro" id="IPR012816">
    <property type="entry name" value="NADAR"/>
</dbReference>
<evidence type="ECO:0000256" key="2">
    <source>
        <dbReference type="ARBA" id="ARBA00000751"/>
    </source>
</evidence>
<protein>
    <submittedName>
        <fullName evidence="4">Swarming motility protein YbiA</fullName>
    </submittedName>
</protein>
<evidence type="ECO:0000256" key="1">
    <source>
        <dbReference type="ARBA" id="ARBA00000022"/>
    </source>
</evidence>